<evidence type="ECO:0000259" key="3">
    <source>
        <dbReference type="Pfam" id="PF12826"/>
    </source>
</evidence>
<evidence type="ECO:0000256" key="1">
    <source>
        <dbReference type="ARBA" id="ARBA00022763"/>
    </source>
</evidence>
<dbReference type="Pfam" id="PF12826">
    <property type="entry name" value="HHH_2"/>
    <property type="match status" value="1"/>
</dbReference>
<organism evidence="4">
    <name type="scientific">marine metagenome</name>
    <dbReference type="NCBI Taxonomy" id="408172"/>
    <lineage>
        <taxon>unclassified sequences</taxon>
        <taxon>metagenomes</taxon>
        <taxon>ecological metagenomes</taxon>
    </lineage>
</organism>
<dbReference type="InterPro" id="IPR041663">
    <property type="entry name" value="DisA/LigA_HHH"/>
</dbReference>
<dbReference type="GO" id="GO:0009380">
    <property type="term" value="C:excinuclease repair complex"/>
    <property type="evidence" value="ECO:0007669"/>
    <property type="project" value="TreeGrafter"/>
</dbReference>
<dbReference type="SUPFAM" id="SSF47781">
    <property type="entry name" value="RuvA domain 2-like"/>
    <property type="match status" value="1"/>
</dbReference>
<keyword evidence="1" id="KW-0227">DNA damage</keyword>
<feature type="domain" description="DisA/LigA helix-hairpin-helix motif" evidence="3">
    <location>
        <begin position="10"/>
        <end position="60"/>
    </location>
</feature>
<dbReference type="Gene3D" id="1.10.150.20">
    <property type="entry name" value="5' to 3' exonuclease, C-terminal subdomain"/>
    <property type="match status" value="1"/>
</dbReference>
<dbReference type="PANTHER" id="PTHR30562">
    <property type="entry name" value="UVRC/OXIDOREDUCTASE"/>
    <property type="match status" value="1"/>
</dbReference>
<accession>A0A382TI58</accession>
<dbReference type="InterPro" id="IPR010994">
    <property type="entry name" value="RuvA_2-like"/>
</dbReference>
<dbReference type="PANTHER" id="PTHR30562:SF1">
    <property type="entry name" value="UVRABC SYSTEM PROTEIN C"/>
    <property type="match status" value="1"/>
</dbReference>
<dbReference type="AlphaFoldDB" id="A0A382TI58"/>
<evidence type="ECO:0000313" key="4">
    <source>
        <dbReference type="EMBL" id="SVD21455.1"/>
    </source>
</evidence>
<evidence type="ECO:0000256" key="2">
    <source>
        <dbReference type="ARBA" id="ARBA00023204"/>
    </source>
</evidence>
<reference evidence="4" key="1">
    <citation type="submission" date="2018-05" db="EMBL/GenBank/DDBJ databases">
        <authorList>
            <person name="Lanie J.A."/>
            <person name="Ng W.-L."/>
            <person name="Kazmierczak K.M."/>
            <person name="Andrzejewski T.M."/>
            <person name="Davidsen T.M."/>
            <person name="Wayne K.J."/>
            <person name="Tettelin H."/>
            <person name="Glass J.I."/>
            <person name="Rusch D."/>
            <person name="Podicherti R."/>
            <person name="Tsui H.-C.T."/>
            <person name="Winkler M.E."/>
        </authorList>
    </citation>
    <scope>NUCLEOTIDE SEQUENCE</scope>
</reference>
<sequence>RNLQSEIERIPGIGAIRRKALLKKFGSVTNIRRASREELQPVIGGKLADVLIKYFAKLAAKSS</sequence>
<protein>
    <recommendedName>
        <fullName evidence="3">DisA/LigA helix-hairpin-helix motif domain-containing protein</fullName>
    </recommendedName>
</protein>
<dbReference type="EMBL" id="UINC01136589">
    <property type="protein sequence ID" value="SVD21455.1"/>
    <property type="molecule type" value="Genomic_DNA"/>
</dbReference>
<dbReference type="GO" id="GO:0006281">
    <property type="term" value="P:DNA repair"/>
    <property type="evidence" value="ECO:0007669"/>
    <property type="project" value="UniProtKB-KW"/>
</dbReference>
<proteinExistence type="predicted"/>
<dbReference type="InterPro" id="IPR050066">
    <property type="entry name" value="UvrABC_protein_C"/>
</dbReference>
<gene>
    <name evidence="4" type="ORF">METZ01_LOCUS374309</name>
</gene>
<feature type="non-terminal residue" evidence="4">
    <location>
        <position position="1"/>
    </location>
</feature>
<name>A0A382TI58_9ZZZZ</name>
<keyword evidence="2" id="KW-0234">DNA repair</keyword>